<dbReference type="OrthoDB" id="1480661at2759"/>
<protein>
    <recommendedName>
        <fullName evidence="5">Glycosyltransferase</fullName>
        <ecNumber evidence="5">2.4.1.-</ecNumber>
    </recommendedName>
</protein>
<comment type="similarity">
    <text evidence="1 4">Belongs to the UDP-glycosyltransferase family.</text>
</comment>
<evidence type="ECO:0000256" key="5">
    <source>
        <dbReference type="RuleBase" id="RU362057"/>
    </source>
</evidence>
<dbReference type="Pfam" id="PF00201">
    <property type="entry name" value="UDPGT"/>
    <property type="match status" value="1"/>
</dbReference>
<dbReference type="PANTHER" id="PTHR48047">
    <property type="entry name" value="GLYCOSYLTRANSFERASE"/>
    <property type="match status" value="1"/>
</dbReference>
<dbReference type="PANTHER" id="PTHR48047:SF135">
    <property type="entry name" value="GLYCOSYLTRANSFERASE"/>
    <property type="match status" value="1"/>
</dbReference>
<dbReference type="CDD" id="cd03784">
    <property type="entry name" value="GT1_Gtf-like"/>
    <property type="match status" value="1"/>
</dbReference>
<proteinExistence type="inferred from homology"/>
<organism evidence="6 7">
    <name type="scientific">Parasponia andersonii</name>
    <name type="common">Sponia andersonii</name>
    <dbReference type="NCBI Taxonomy" id="3476"/>
    <lineage>
        <taxon>Eukaryota</taxon>
        <taxon>Viridiplantae</taxon>
        <taxon>Streptophyta</taxon>
        <taxon>Embryophyta</taxon>
        <taxon>Tracheophyta</taxon>
        <taxon>Spermatophyta</taxon>
        <taxon>Magnoliopsida</taxon>
        <taxon>eudicotyledons</taxon>
        <taxon>Gunneridae</taxon>
        <taxon>Pentapetalae</taxon>
        <taxon>rosids</taxon>
        <taxon>fabids</taxon>
        <taxon>Rosales</taxon>
        <taxon>Cannabaceae</taxon>
        <taxon>Parasponia</taxon>
    </lineage>
</organism>
<dbReference type="Gene3D" id="3.40.50.2000">
    <property type="entry name" value="Glycogen Phosphorylase B"/>
    <property type="match status" value="2"/>
</dbReference>
<keyword evidence="2 4" id="KW-0328">Glycosyltransferase</keyword>
<comment type="caution">
    <text evidence="6">The sequence shown here is derived from an EMBL/GenBank/DDBJ whole genome shotgun (WGS) entry which is preliminary data.</text>
</comment>
<dbReference type="SUPFAM" id="SSF53756">
    <property type="entry name" value="UDP-Glycosyltransferase/glycogen phosphorylase"/>
    <property type="match status" value="1"/>
</dbReference>
<dbReference type="STRING" id="3476.A0A2P5AWA7"/>
<dbReference type="AlphaFoldDB" id="A0A2P5AWA7"/>
<evidence type="ECO:0000313" key="7">
    <source>
        <dbReference type="Proteomes" id="UP000237105"/>
    </source>
</evidence>
<gene>
    <name evidence="6" type="ORF">PanWU01x14_294430</name>
</gene>
<dbReference type="GO" id="GO:0035251">
    <property type="term" value="F:UDP-glucosyltransferase activity"/>
    <property type="evidence" value="ECO:0007669"/>
    <property type="project" value="TreeGrafter"/>
</dbReference>
<dbReference type="EMBL" id="JXTB01000431">
    <property type="protein sequence ID" value="PON40840.1"/>
    <property type="molecule type" value="Genomic_DNA"/>
</dbReference>
<dbReference type="PROSITE" id="PS00375">
    <property type="entry name" value="UDPGT"/>
    <property type="match status" value="1"/>
</dbReference>
<evidence type="ECO:0000313" key="6">
    <source>
        <dbReference type="EMBL" id="PON40840.1"/>
    </source>
</evidence>
<evidence type="ECO:0000256" key="3">
    <source>
        <dbReference type="ARBA" id="ARBA00022679"/>
    </source>
</evidence>
<evidence type="ECO:0000256" key="4">
    <source>
        <dbReference type="RuleBase" id="RU003718"/>
    </source>
</evidence>
<dbReference type="EC" id="2.4.1.-" evidence="5"/>
<evidence type="ECO:0000256" key="1">
    <source>
        <dbReference type="ARBA" id="ARBA00009995"/>
    </source>
</evidence>
<feature type="non-terminal residue" evidence="6">
    <location>
        <position position="1"/>
    </location>
</feature>
<dbReference type="FunFam" id="3.40.50.2000:FF:000071">
    <property type="entry name" value="Glycosyltransferase"/>
    <property type="match status" value="1"/>
</dbReference>
<dbReference type="InterPro" id="IPR002213">
    <property type="entry name" value="UDP_glucos_trans"/>
</dbReference>
<dbReference type="InterPro" id="IPR035595">
    <property type="entry name" value="UDP_glycos_trans_CS"/>
</dbReference>
<name>A0A2P5AWA7_PARAD</name>
<accession>A0A2P5AWA7</accession>
<dbReference type="FunFam" id="3.40.50.2000:FF:000047">
    <property type="entry name" value="Glycosyltransferase"/>
    <property type="match status" value="1"/>
</dbReference>
<sequence length="490" mass="55002">PAMGSKTHHQQLHVIFFPFMAQGHLVPTIDMAKLFASKGSKVTILTTSHFIAFLSKSIQKVRDSGAQINILTIRVPTAEVGLPDGVESLSVAGTPEMQQKFIQACGKLGPQLDQILERYRPDCLVADMFFPWATDVAAKFGIPRLLFHGTCHFSLCVATIMYTHKPHEKVSSDSQPFIIPNFPDQIEITRDQLAEFVRYDDGSELTRAIKALREVEFRSYGVLVNSFYELEPAYADHYPKLLGRKAWHIGPLFLYDKGISDSNEYRCLQWLDSKKPNSVIYVSFGSIANFDDDQLMEIATGLEASGQQFIWVVRREKKEGVKEEWLPEGYEERMEGKGLILRGWAPQVPILEHDAVGGFVTHCGWNSTLESVCAGVPMVTWPVSAEQFNNEKLVTQILRIGVEVGTKKWKILVGDFVKRDAIERAVSRVMEGEETEEMRSRVKGLAEMARSAVKEGGSSMLDLNALFDDLRSARIARDSIEENLSPKLTS</sequence>
<dbReference type="Proteomes" id="UP000237105">
    <property type="component" value="Unassembled WGS sequence"/>
</dbReference>
<reference evidence="7" key="1">
    <citation type="submission" date="2016-06" db="EMBL/GenBank/DDBJ databases">
        <title>Parallel loss of symbiosis genes in relatives of nitrogen-fixing non-legume Parasponia.</title>
        <authorList>
            <person name="Van Velzen R."/>
            <person name="Holmer R."/>
            <person name="Bu F."/>
            <person name="Rutten L."/>
            <person name="Van Zeijl A."/>
            <person name="Liu W."/>
            <person name="Santuari L."/>
            <person name="Cao Q."/>
            <person name="Sharma T."/>
            <person name="Shen D."/>
            <person name="Roswanjaya Y."/>
            <person name="Wardhani T."/>
            <person name="Kalhor M.S."/>
            <person name="Jansen J."/>
            <person name="Van den Hoogen J."/>
            <person name="Gungor B."/>
            <person name="Hartog M."/>
            <person name="Hontelez J."/>
            <person name="Verver J."/>
            <person name="Yang W.-C."/>
            <person name="Schijlen E."/>
            <person name="Repin R."/>
            <person name="Schilthuizen M."/>
            <person name="Schranz E."/>
            <person name="Heidstra R."/>
            <person name="Miyata K."/>
            <person name="Fedorova E."/>
            <person name="Kohlen W."/>
            <person name="Bisseling T."/>
            <person name="Smit S."/>
            <person name="Geurts R."/>
        </authorList>
    </citation>
    <scope>NUCLEOTIDE SEQUENCE [LARGE SCALE GENOMIC DNA]</scope>
    <source>
        <strain evidence="7">cv. WU1-14</strain>
    </source>
</reference>
<evidence type="ECO:0000256" key="2">
    <source>
        <dbReference type="ARBA" id="ARBA00022676"/>
    </source>
</evidence>
<keyword evidence="3 4" id="KW-0808">Transferase</keyword>
<keyword evidence="7" id="KW-1185">Reference proteome</keyword>